<accession>A0A6I4WDC2</accession>
<keyword evidence="1" id="KW-0472">Membrane</keyword>
<gene>
    <name evidence="2" type="ORF">GQ466_26895</name>
</gene>
<evidence type="ECO:0000256" key="1">
    <source>
        <dbReference type="SAM" id="Phobius"/>
    </source>
</evidence>
<evidence type="ECO:0000313" key="2">
    <source>
        <dbReference type="EMBL" id="MXQ67651.1"/>
    </source>
</evidence>
<dbReference type="OrthoDB" id="3481766at2"/>
<sequence length="131" mass="13495">MWIASERRSLSRWLVPGLVLAAGAVVGAVLALDGRGRTGLVALAVLAGYAAHLGYRRHEPALPLSEAFGSGHRARAHLRSAAMTGDVLTAAIVGTLVVQALRGADVTPFAWLALIAGVTYAFSALVAGRAL</sequence>
<evidence type="ECO:0000313" key="3">
    <source>
        <dbReference type="Proteomes" id="UP000431901"/>
    </source>
</evidence>
<protein>
    <submittedName>
        <fullName evidence="2">ABC transporter permease</fullName>
    </submittedName>
</protein>
<dbReference type="AlphaFoldDB" id="A0A6I4WDC2"/>
<dbReference type="RefSeq" id="WP_161105842.1">
    <property type="nucleotide sequence ID" value="NZ_JBHLYI010000011.1"/>
</dbReference>
<keyword evidence="1" id="KW-0812">Transmembrane</keyword>
<keyword evidence="1" id="KW-1133">Transmembrane helix</keyword>
<name>A0A6I4WDC2_9ACTN</name>
<feature type="transmembrane region" description="Helical" evidence="1">
    <location>
        <begin position="12"/>
        <end position="32"/>
    </location>
</feature>
<organism evidence="2 3">
    <name type="scientific">Actinomadura rayongensis</name>
    <dbReference type="NCBI Taxonomy" id="1429076"/>
    <lineage>
        <taxon>Bacteria</taxon>
        <taxon>Bacillati</taxon>
        <taxon>Actinomycetota</taxon>
        <taxon>Actinomycetes</taxon>
        <taxon>Streptosporangiales</taxon>
        <taxon>Thermomonosporaceae</taxon>
        <taxon>Actinomadura</taxon>
    </lineage>
</organism>
<feature type="transmembrane region" description="Helical" evidence="1">
    <location>
        <begin position="109"/>
        <end position="128"/>
    </location>
</feature>
<feature type="transmembrane region" description="Helical" evidence="1">
    <location>
        <begin position="76"/>
        <end position="97"/>
    </location>
</feature>
<feature type="transmembrane region" description="Helical" evidence="1">
    <location>
        <begin position="38"/>
        <end position="55"/>
    </location>
</feature>
<dbReference type="Proteomes" id="UP000431901">
    <property type="component" value="Unassembled WGS sequence"/>
</dbReference>
<proteinExistence type="predicted"/>
<dbReference type="EMBL" id="WUTW01000008">
    <property type="protein sequence ID" value="MXQ67651.1"/>
    <property type="molecule type" value="Genomic_DNA"/>
</dbReference>
<comment type="caution">
    <text evidence="2">The sequence shown here is derived from an EMBL/GenBank/DDBJ whole genome shotgun (WGS) entry which is preliminary data.</text>
</comment>
<reference evidence="2 3" key="1">
    <citation type="submission" date="2019-12" db="EMBL/GenBank/DDBJ databases">
        <title>Nocardia macrotermitis sp. nov. and Nocardia aurantia sp. nov., isolated from the gut of the fungus growing-termite Macrotermes natalensis.</title>
        <authorList>
            <person name="Christine B."/>
            <person name="Rene B."/>
        </authorList>
    </citation>
    <scope>NUCLEOTIDE SEQUENCE [LARGE SCALE GENOMIC DNA]</scope>
    <source>
        <strain evidence="2 3">DSM 102126</strain>
    </source>
</reference>
<keyword evidence="3" id="KW-1185">Reference proteome</keyword>